<sequence length="113" mass="12790">MTWTKIDTIHPVTVGAEVVIIDRERNLTSTSTEIITTAIVVDMGGRETTLDPSLWNNNGTFEISNVPTKTTTQIDHWGTVHTMFVSLHAKALDYSSLTILENNRQHTLIWRRN</sequence>
<accession>A0ABZ0P3Y3</accession>
<organism evidence="1 2">
    <name type="scientific">Cercospora beticola</name>
    <name type="common">Sugarbeet leaf spot fungus</name>
    <dbReference type="NCBI Taxonomy" id="122368"/>
    <lineage>
        <taxon>Eukaryota</taxon>
        <taxon>Fungi</taxon>
        <taxon>Dikarya</taxon>
        <taxon>Ascomycota</taxon>
        <taxon>Pezizomycotina</taxon>
        <taxon>Dothideomycetes</taxon>
        <taxon>Dothideomycetidae</taxon>
        <taxon>Mycosphaerellales</taxon>
        <taxon>Mycosphaerellaceae</taxon>
        <taxon>Cercospora</taxon>
    </lineage>
</organism>
<dbReference type="RefSeq" id="XP_065459427.1">
    <property type="nucleotide sequence ID" value="XM_065603355.1"/>
</dbReference>
<evidence type="ECO:0000313" key="2">
    <source>
        <dbReference type="Proteomes" id="UP001302367"/>
    </source>
</evidence>
<dbReference type="Proteomes" id="UP001302367">
    <property type="component" value="Chromosome 7"/>
</dbReference>
<gene>
    <name evidence="1" type="ORF">RHO25_011049</name>
</gene>
<proteinExistence type="predicted"/>
<evidence type="ECO:0000313" key="1">
    <source>
        <dbReference type="EMBL" id="WPB06392.1"/>
    </source>
</evidence>
<reference evidence="1 2" key="1">
    <citation type="submission" date="2023-09" db="EMBL/GenBank/DDBJ databases">
        <title>Complete-Gapless Cercospora beticola genome.</title>
        <authorList>
            <person name="Wyatt N.A."/>
            <person name="Spanner R.E."/>
            <person name="Bolton M.D."/>
        </authorList>
    </citation>
    <scope>NUCLEOTIDE SEQUENCE [LARGE SCALE GENOMIC DNA]</scope>
    <source>
        <strain evidence="1">Cb09-40</strain>
    </source>
</reference>
<dbReference type="EMBL" id="CP134190">
    <property type="protein sequence ID" value="WPB06392.1"/>
    <property type="molecule type" value="Genomic_DNA"/>
</dbReference>
<name>A0ABZ0P3Y3_CERBT</name>
<protein>
    <submittedName>
        <fullName evidence="1">Uncharacterized protein</fullName>
    </submittedName>
</protein>
<dbReference type="GeneID" id="90644702"/>
<keyword evidence="2" id="KW-1185">Reference proteome</keyword>